<dbReference type="Proteomes" id="UP000236569">
    <property type="component" value="Unassembled WGS sequence"/>
</dbReference>
<keyword evidence="6" id="KW-0560">Oxidoreductase</keyword>
<comment type="caution">
    <text evidence="12">The sequence shown here is derived from an EMBL/GenBank/DDBJ whole genome shotgun (WGS) entry which is preliminary data.</text>
</comment>
<evidence type="ECO:0000256" key="1">
    <source>
        <dbReference type="ARBA" id="ARBA00004141"/>
    </source>
</evidence>
<sequence>MDPTQLSRELREAHTPDLHRRRWIIGLSLLGAAMGQVVTLYQTGIIRRLPDPPLNIFDSSRVDASEYGYKRLNTPDAVMMVVSYGATAWLAAAGGKDRASTLPLLPVMMGLKILGDAATAVELGREEWRENKALCAYCQVATLASLASIPLAFPETRRALANLLGRRG</sequence>
<proteinExistence type="inferred from homology"/>
<dbReference type="EMBL" id="BFAG01000013">
    <property type="protein sequence ID" value="GBF07190.1"/>
    <property type="molecule type" value="Genomic_DNA"/>
</dbReference>
<evidence type="ECO:0000313" key="13">
    <source>
        <dbReference type="Proteomes" id="UP000236569"/>
    </source>
</evidence>
<evidence type="ECO:0000256" key="7">
    <source>
        <dbReference type="ARBA" id="ARBA00023136"/>
    </source>
</evidence>
<keyword evidence="3 10" id="KW-0812">Transmembrane</keyword>
<keyword evidence="7 10" id="KW-0472">Membrane</keyword>
<dbReference type="GO" id="GO:0016020">
    <property type="term" value="C:membrane"/>
    <property type="evidence" value="ECO:0007669"/>
    <property type="project" value="UniProtKB-SubCell"/>
</dbReference>
<evidence type="ECO:0000256" key="5">
    <source>
        <dbReference type="ARBA" id="ARBA00022989"/>
    </source>
</evidence>
<comment type="subcellular location">
    <subcellularLocation>
        <location evidence="1">Membrane</location>
        <topology evidence="1">Multi-pass membrane protein</topology>
    </subcellularLocation>
</comment>
<keyword evidence="13" id="KW-1185">Reference proteome</keyword>
<name>A0A2I9D9C5_9DEIO</name>
<evidence type="ECO:0000256" key="2">
    <source>
        <dbReference type="ARBA" id="ARBA00006214"/>
    </source>
</evidence>
<feature type="transmembrane region" description="Helical" evidence="10">
    <location>
        <begin position="23"/>
        <end position="41"/>
    </location>
</feature>
<evidence type="ECO:0000256" key="4">
    <source>
        <dbReference type="ARBA" id="ARBA00022719"/>
    </source>
</evidence>
<reference evidence="13" key="1">
    <citation type="submission" date="2018-01" db="EMBL/GenBank/DDBJ databases">
        <title>Draft Genome Sequence of the Radioresistant Bacterium Deinococcus aerius TR0125, Isolated from the Higher Atmosphere above Japan.</title>
        <authorList>
            <person name="Satoh K."/>
            <person name="Arai H."/>
            <person name="Sanzen T."/>
            <person name="Kawaguchi Y."/>
            <person name="Hayashi H."/>
            <person name="Yokobori S."/>
            <person name="Yamagishi A."/>
            <person name="Oono Y."/>
            <person name="Narumi I."/>
        </authorList>
    </citation>
    <scope>NUCLEOTIDE SEQUENCE [LARGE SCALE GENOMIC DNA]</scope>
    <source>
        <strain evidence="13">TR0125</strain>
    </source>
</reference>
<protein>
    <submittedName>
        <fullName evidence="12">Vitamin K epoxide reductase</fullName>
    </submittedName>
</protein>
<evidence type="ECO:0000256" key="9">
    <source>
        <dbReference type="ARBA" id="ARBA00023284"/>
    </source>
</evidence>
<evidence type="ECO:0000256" key="3">
    <source>
        <dbReference type="ARBA" id="ARBA00022692"/>
    </source>
</evidence>
<keyword evidence="8" id="KW-1015">Disulfide bond</keyword>
<dbReference type="InterPro" id="IPR012932">
    <property type="entry name" value="VKOR"/>
</dbReference>
<evidence type="ECO:0000256" key="6">
    <source>
        <dbReference type="ARBA" id="ARBA00023002"/>
    </source>
</evidence>
<keyword evidence="9" id="KW-0676">Redox-active center</keyword>
<dbReference type="GO" id="GO:0048038">
    <property type="term" value="F:quinone binding"/>
    <property type="evidence" value="ECO:0007669"/>
    <property type="project" value="UniProtKB-KW"/>
</dbReference>
<evidence type="ECO:0000256" key="8">
    <source>
        <dbReference type="ARBA" id="ARBA00023157"/>
    </source>
</evidence>
<evidence type="ECO:0000259" key="11">
    <source>
        <dbReference type="Pfam" id="PF07884"/>
    </source>
</evidence>
<keyword evidence="5 10" id="KW-1133">Transmembrane helix</keyword>
<evidence type="ECO:0000256" key="10">
    <source>
        <dbReference type="SAM" id="Phobius"/>
    </source>
</evidence>
<gene>
    <name evidence="12" type="ORF">DAERI_130020</name>
</gene>
<keyword evidence="4" id="KW-0874">Quinone</keyword>
<dbReference type="OrthoDB" id="853192at2"/>
<evidence type="ECO:0000313" key="12">
    <source>
        <dbReference type="EMBL" id="GBF07190.1"/>
    </source>
</evidence>
<dbReference type="Pfam" id="PF07884">
    <property type="entry name" value="VKOR"/>
    <property type="match status" value="1"/>
</dbReference>
<dbReference type="AlphaFoldDB" id="A0A2I9D9C5"/>
<dbReference type="Gene3D" id="1.20.1440.130">
    <property type="entry name" value="VKOR domain"/>
    <property type="match status" value="1"/>
</dbReference>
<dbReference type="GO" id="GO:0016491">
    <property type="term" value="F:oxidoreductase activity"/>
    <property type="evidence" value="ECO:0007669"/>
    <property type="project" value="UniProtKB-KW"/>
</dbReference>
<dbReference type="InterPro" id="IPR038354">
    <property type="entry name" value="VKOR_sf"/>
</dbReference>
<comment type="similarity">
    <text evidence="2">Belongs to the VKOR family.</text>
</comment>
<organism evidence="12 13">
    <name type="scientific">Deinococcus aerius</name>
    <dbReference type="NCBI Taxonomy" id="200253"/>
    <lineage>
        <taxon>Bacteria</taxon>
        <taxon>Thermotogati</taxon>
        <taxon>Deinococcota</taxon>
        <taxon>Deinococci</taxon>
        <taxon>Deinococcales</taxon>
        <taxon>Deinococcaceae</taxon>
        <taxon>Deinococcus</taxon>
    </lineage>
</organism>
<accession>A0A2I9D9C5</accession>
<dbReference type="RefSeq" id="WP_103130527.1">
    <property type="nucleotide sequence ID" value="NZ_BFAG01000013.1"/>
</dbReference>
<feature type="domain" description="Vitamin K epoxide reductase" evidence="11">
    <location>
        <begin position="23"/>
        <end position="152"/>
    </location>
</feature>